<dbReference type="GO" id="GO:0003676">
    <property type="term" value="F:nucleic acid binding"/>
    <property type="evidence" value="ECO:0007669"/>
    <property type="project" value="InterPro"/>
</dbReference>
<dbReference type="InterPro" id="IPR001584">
    <property type="entry name" value="Integrase_cat-core"/>
</dbReference>
<sequence length="412" mass="46593">MTRDVKAYVKGCLVCCQFQPSRPLNRAPLQNRGITFPWSHLQVDWVGPVPKSSRANNYLLTVTCAFTKWVECLPAPNDTAVTTAVLLLNHVFSRWGLPLSVDSDRGTHFTSNVMRAMFEILGVEASFHISHHPQSSGIVERANRTIVSMLKKYVSFSGKDWDVKLPLVLMAIRSTPHCTTGVTPFEMMTGREMTLPLHLLYRPEDVSVATTYTAHQYVTDLHDHLRVTFAWAQENLEASVKGSKPYYDRKASNHEYQIRPLWIFGILLSLRVTLSLDMVEPGPPSGIALQGIPGLLITHCDLYTQRIYVRLDPWAVYRRHFRRPPQLTEGRPSGMQTQDTVEHARQTTIHTLEQLKKFLVTEEDLSGKKRPKRFLGGLLVVASTMGSLFSIGLSAANSVSIKTLQRYMGEYR</sequence>
<evidence type="ECO:0000256" key="1">
    <source>
        <dbReference type="SAM" id="Phobius"/>
    </source>
</evidence>
<dbReference type="EMBL" id="VEVO01000009">
    <property type="protein sequence ID" value="KAF0037915.1"/>
    <property type="molecule type" value="Genomic_DNA"/>
</dbReference>
<dbReference type="Gene3D" id="3.30.420.10">
    <property type="entry name" value="Ribonuclease H-like superfamily/Ribonuclease H"/>
    <property type="match status" value="1"/>
</dbReference>
<accession>A0A6A4SYR6</accession>
<feature type="transmembrane region" description="Helical" evidence="1">
    <location>
        <begin position="374"/>
        <end position="396"/>
    </location>
</feature>
<dbReference type="GO" id="GO:0015074">
    <property type="term" value="P:DNA integration"/>
    <property type="evidence" value="ECO:0007669"/>
    <property type="project" value="InterPro"/>
</dbReference>
<dbReference type="InterPro" id="IPR050951">
    <property type="entry name" value="Retrovirus_Pol_polyprotein"/>
</dbReference>
<keyword evidence="1" id="KW-0812">Transmembrane</keyword>
<dbReference type="InterPro" id="IPR036397">
    <property type="entry name" value="RNaseH_sf"/>
</dbReference>
<protein>
    <recommendedName>
        <fullName evidence="2">Integrase catalytic domain-containing protein</fullName>
    </recommendedName>
</protein>
<evidence type="ECO:0000259" key="2">
    <source>
        <dbReference type="PROSITE" id="PS50994"/>
    </source>
</evidence>
<proteinExistence type="predicted"/>
<keyword evidence="1" id="KW-1133">Transmembrane helix</keyword>
<keyword evidence="1" id="KW-0472">Membrane</keyword>
<organism evidence="3 4">
    <name type="scientific">Scophthalmus maximus</name>
    <name type="common">Turbot</name>
    <name type="synonym">Psetta maxima</name>
    <dbReference type="NCBI Taxonomy" id="52904"/>
    <lineage>
        <taxon>Eukaryota</taxon>
        <taxon>Metazoa</taxon>
        <taxon>Chordata</taxon>
        <taxon>Craniata</taxon>
        <taxon>Vertebrata</taxon>
        <taxon>Euteleostomi</taxon>
        <taxon>Actinopterygii</taxon>
        <taxon>Neopterygii</taxon>
        <taxon>Teleostei</taxon>
        <taxon>Neoteleostei</taxon>
        <taxon>Acanthomorphata</taxon>
        <taxon>Carangaria</taxon>
        <taxon>Pleuronectiformes</taxon>
        <taxon>Pleuronectoidei</taxon>
        <taxon>Scophthalmidae</taxon>
        <taxon>Scophthalmus</taxon>
    </lineage>
</organism>
<dbReference type="Proteomes" id="UP000438429">
    <property type="component" value="Unassembled WGS sequence"/>
</dbReference>
<gene>
    <name evidence="3" type="ORF">F2P81_010789</name>
</gene>
<name>A0A6A4SYR6_SCOMX</name>
<feature type="domain" description="Integrase catalytic" evidence="2">
    <location>
        <begin position="33"/>
        <end position="192"/>
    </location>
</feature>
<dbReference type="PANTHER" id="PTHR37984:SF12">
    <property type="entry name" value="RIBONUCLEASE H"/>
    <property type="match status" value="1"/>
</dbReference>
<dbReference type="InterPro" id="IPR012337">
    <property type="entry name" value="RNaseH-like_sf"/>
</dbReference>
<dbReference type="AlphaFoldDB" id="A0A6A4SYR6"/>
<reference evidence="3 4" key="1">
    <citation type="submission" date="2019-06" db="EMBL/GenBank/DDBJ databases">
        <title>Draft genomes of female and male turbot (Scophthalmus maximus).</title>
        <authorList>
            <person name="Xu H."/>
            <person name="Xu X.-W."/>
            <person name="Shao C."/>
            <person name="Chen S."/>
        </authorList>
    </citation>
    <scope>NUCLEOTIDE SEQUENCE [LARGE SCALE GENOMIC DNA]</scope>
    <source>
        <strain evidence="3">Ysfricsl-2016a</strain>
        <tissue evidence="3">Blood</tissue>
    </source>
</reference>
<dbReference type="PROSITE" id="PS50994">
    <property type="entry name" value="INTEGRASE"/>
    <property type="match status" value="1"/>
</dbReference>
<dbReference type="Pfam" id="PF00665">
    <property type="entry name" value="rve"/>
    <property type="match status" value="1"/>
</dbReference>
<evidence type="ECO:0000313" key="3">
    <source>
        <dbReference type="EMBL" id="KAF0037915.1"/>
    </source>
</evidence>
<dbReference type="SUPFAM" id="SSF53098">
    <property type="entry name" value="Ribonuclease H-like"/>
    <property type="match status" value="1"/>
</dbReference>
<evidence type="ECO:0000313" key="4">
    <source>
        <dbReference type="Proteomes" id="UP000438429"/>
    </source>
</evidence>
<dbReference type="FunFam" id="3.30.420.10:FF:000032">
    <property type="entry name" value="Retrovirus-related Pol polyprotein from transposon 297-like Protein"/>
    <property type="match status" value="1"/>
</dbReference>
<dbReference type="PANTHER" id="PTHR37984">
    <property type="entry name" value="PROTEIN CBG26694"/>
    <property type="match status" value="1"/>
</dbReference>
<comment type="caution">
    <text evidence="3">The sequence shown here is derived from an EMBL/GenBank/DDBJ whole genome shotgun (WGS) entry which is preliminary data.</text>
</comment>